<dbReference type="OrthoDB" id="9801834at2"/>
<dbReference type="GO" id="GO:0055129">
    <property type="term" value="P:L-proline biosynthetic process"/>
    <property type="evidence" value="ECO:0007669"/>
    <property type="project" value="UniProtKB-UniPathway"/>
</dbReference>
<dbReference type="Pfam" id="PF00202">
    <property type="entry name" value="Aminotran_3"/>
    <property type="match status" value="1"/>
</dbReference>
<accession>A0A512J1N2</accession>
<dbReference type="RefSeq" id="WP_147025541.1">
    <property type="nucleotide sequence ID" value="NZ_BJZU01000029.1"/>
</dbReference>
<evidence type="ECO:0000313" key="9">
    <source>
        <dbReference type="EMBL" id="GEP03876.1"/>
    </source>
</evidence>
<dbReference type="EMBL" id="BJZU01000029">
    <property type="protein sequence ID" value="GEP03876.1"/>
    <property type="molecule type" value="Genomic_DNA"/>
</dbReference>
<dbReference type="InterPro" id="IPR015421">
    <property type="entry name" value="PyrdxlP-dep_Trfase_major"/>
</dbReference>
<dbReference type="GO" id="GO:0030170">
    <property type="term" value="F:pyridoxal phosphate binding"/>
    <property type="evidence" value="ECO:0007669"/>
    <property type="project" value="InterPro"/>
</dbReference>
<evidence type="ECO:0000256" key="3">
    <source>
        <dbReference type="ARBA" id="ARBA00012924"/>
    </source>
</evidence>
<dbReference type="NCBIfam" id="TIGR01885">
    <property type="entry name" value="Orn_aminotrans"/>
    <property type="match status" value="1"/>
</dbReference>
<dbReference type="UniPathway" id="UPA00098">
    <property type="reaction ID" value="UER00358"/>
</dbReference>
<evidence type="ECO:0000256" key="1">
    <source>
        <dbReference type="ARBA" id="ARBA00001933"/>
    </source>
</evidence>
<organism evidence="9 11">
    <name type="scientific">Methylobacterium oxalidis</name>
    <dbReference type="NCBI Taxonomy" id="944322"/>
    <lineage>
        <taxon>Bacteria</taxon>
        <taxon>Pseudomonadati</taxon>
        <taxon>Pseudomonadota</taxon>
        <taxon>Alphaproteobacteria</taxon>
        <taxon>Hyphomicrobiales</taxon>
        <taxon>Methylobacteriaceae</taxon>
        <taxon>Methylobacterium</taxon>
    </lineage>
</organism>
<dbReference type="InterPro" id="IPR049704">
    <property type="entry name" value="Aminotrans_3_PPA_site"/>
</dbReference>
<comment type="cofactor">
    <cofactor evidence="1">
        <name>pyridoxal 5'-phosphate</name>
        <dbReference type="ChEBI" id="CHEBI:597326"/>
    </cofactor>
</comment>
<dbReference type="Gene3D" id="3.90.1150.10">
    <property type="entry name" value="Aspartate Aminotransferase, domain 1"/>
    <property type="match status" value="1"/>
</dbReference>
<dbReference type="Proteomes" id="UP001156856">
    <property type="component" value="Unassembled WGS sequence"/>
</dbReference>
<evidence type="ECO:0000256" key="7">
    <source>
        <dbReference type="ARBA" id="ARBA00030587"/>
    </source>
</evidence>
<gene>
    <name evidence="9" type="primary">rocD</name>
    <name evidence="10" type="ORF">GCM10007888_36480</name>
    <name evidence="9" type="ORF">MOX02_19140</name>
</gene>
<dbReference type="InterPro" id="IPR015422">
    <property type="entry name" value="PyrdxlP-dep_Trfase_small"/>
</dbReference>
<dbReference type="GO" id="GO:0042802">
    <property type="term" value="F:identical protein binding"/>
    <property type="evidence" value="ECO:0007669"/>
    <property type="project" value="TreeGrafter"/>
</dbReference>
<sequence>MSYRPDFIEIETRLGAHNYKPLDVVLTEGRGVWVTDTDGRRYLDCLSAYSAVNQGHCHPAILAALTAQAGRLAITSRAFRNDQLGPFYEELAALTGSHKVLPMNSGAEAVETAIKAVRKWGYEVKGVPEGAAEIVVCAGNFHGRTLGVVSFSTDPDARGGFGPFLPGFTVVPFGDARALEAAISPNTVAFLVEPIQGEAGVIIPPAGYLAAVREICTRNRVILILDEIQTGLGRTGRLLAEEHEGIVADVTLVGKALGGGFYPISAVLSTTEVLGVLKPGQHGSTFGGNPLACAVARAALRVLVEEGMIENAAVNGAYFLERLAALRSDRIREARGRGLMLALEFHSDAGGARPVVEGLKARGVLAKDTHEHTVRLTPPLVITREEIDWAMERIEATLRDSGPALRT</sequence>
<dbReference type="InterPro" id="IPR010164">
    <property type="entry name" value="Orn_aminotrans"/>
</dbReference>
<keyword evidence="4 9" id="KW-0032">Aminotransferase</keyword>
<dbReference type="InterPro" id="IPR005814">
    <property type="entry name" value="Aminotrans_3"/>
</dbReference>
<dbReference type="PANTHER" id="PTHR11986">
    <property type="entry name" value="AMINOTRANSFERASE CLASS III"/>
    <property type="match status" value="1"/>
</dbReference>
<dbReference type="CDD" id="cd00610">
    <property type="entry name" value="OAT_like"/>
    <property type="match status" value="1"/>
</dbReference>
<reference evidence="10" key="4">
    <citation type="submission" date="2023-01" db="EMBL/GenBank/DDBJ databases">
        <title>Draft genome sequence of Methylobacterium oxalidis strain NBRC 107715.</title>
        <authorList>
            <person name="Sun Q."/>
            <person name="Mori K."/>
        </authorList>
    </citation>
    <scope>NUCLEOTIDE SEQUENCE</scope>
    <source>
        <strain evidence="10">NBRC 107715</strain>
    </source>
</reference>
<keyword evidence="12" id="KW-1185">Reference proteome</keyword>
<evidence type="ECO:0000256" key="2">
    <source>
        <dbReference type="ARBA" id="ARBA00004998"/>
    </source>
</evidence>
<keyword evidence="6 8" id="KW-0663">Pyridoxal phosphate</keyword>
<dbReference type="PROSITE" id="PS00600">
    <property type="entry name" value="AA_TRANSFER_CLASS_3"/>
    <property type="match status" value="1"/>
</dbReference>
<dbReference type="SUPFAM" id="SSF53383">
    <property type="entry name" value="PLP-dependent transferases"/>
    <property type="match status" value="1"/>
</dbReference>
<evidence type="ECO:0000256" key="8">
    <source>
        <dbReference type="RuleBase" id="RU003560"/>
    </source>
</evidence>
<reference evidence="10" key="1">
    <citation type="journal article" date="2014" name="Int. J. Syst. Evol. Microbiol.">
        <title>Complete genome of a new Firmicutes species belonging to the dominant human colonic microbiota ('Ruminococcus bicirculans') reveals two chromosomes and a selective capacity to utilize plant glucans.</title>
        <authorList>
            <consortium name="NISC Comparative Sequencing Program"/>
            <person name="Wegmann U."/>
            <person name="Louis P."/>
            <person name="Goesmann A."/>
            <person name="Henrissat B."/>
            <person name="Duncan S.H."/>
            <person name="Flint H.J."/>
        </authorList>
    </citation>
    <scope>NUCLEOTIDE SEQUENCE</scope>
    <source>
        <strain evidence="10">NBRC 107715</strain>
    </source>
</reference>
<dbReference type="InterPro" id="IPR015424">
    <property type="entry name" value="PyrdxlP-dep_Trfase"/>
</dbReference>
<proteinExistence type="inferred from homology"/>
<dbReference type="PIRSF" id="PIRSF000521">
    <property type="entry name" value="Transaminase_4ab_Lys_Orn"/>
    <property type="match status" value="1"/>
</dbReference>
<evidence type="ECO:0000256" key="4">
    <source>
        <dbReference type="ARBA" id="ARBA00022576"/>
    </source>
</evidence>
<dbReference type="FunFam" id="3.40.640.10:FF:000011">
    <property type="entry name" value="Ornithine aminotransferase"/>
    <property type="match status" value="1"/>
</dbReference>
<evidence type="ECO:0000313" key="11">
    <source>
        <dbReference type="Proteomes" id="UP000321960"/>
    </source>
</evidence>
<dbReference type="Proteomes" id="UP000321960">
    <property type="component" value="Unassembled WGS sequence"/>
</dbReference>
<dbReference type="GO" id="GO:0004587">
    <property type="term" value="F:ornithine aminotransferase activity"/>
    <property type="evidence" value="ECO:0007669"/>
    <property type="project" value="UniProtKB-EC"/>
</dbReference>
<protein>
    <recommendedName>
        <fullName evidence="3">ornithine aminotransferase</fullName>
        <ecNumber evidence="3">2.6.1.13</ecNumber>
    </recommendedName>
    <alternativeName>
        <fullName evidence="7">Ornithine--oxo-acid aminotransferase</fullName>
    </alternativeName>
</protein>
<dbReference type="EMBL" id="BSPK01000067">
    <property type="protein sequence ID" value="GLS65266.1"/>
    <property type="molecule type" value="Genomic_DNA"/>
</dbReference>
<dbReference type="PANTHER" id="PTHR11986:SF18">
    <property type="entry name" value="ORNITHINE AMINOTRANSFERASE, MITOCHONDRIAL"/>
    <property type="match status" value="1"/>
</dbReference>
<evidence type="ECO:0000256" key="5">
    <source>
        <dbReference type="ARBA" id="ARBA00022679"/>
    </source>
</evidence>
<evidence type="ECO:0000313" key="12">
    <source>
        <dbReference type="Proteomes" id="UP001156856"/>
    </source>
</evidence>
<dbReference type="AlphaFoldDB" id="A0A512J1N2"/>
<reference evidence="12" key="2">
    <citation type="journal article" date="2019" name="Int. J. Syst. Evol. Microbiol.">
        <title>The Global Catalogue of Microorganisms (GCM) 10K type strain sequencing project: providing services to taxonomists for standard genome sequencing and annotation.</title>
        <authorList>
            <consortium name="The Broad Institute Genomics Platform"/>
            <consortium name="The Broad Institute Genome Sequencing Center for Infectious Disease"/>
            <person name="Wu L."/>
            <person name="Ma J."/>
        </authorList>
    </citation>
    <scope>NUCLEOTIDE SEQUENCE [LARGE SCALE GENOMIC DNA]</scope>
    <source>
        <strain evidence="12">NBRC 107715</strain>
    </source>
</reference>
<comment type="pathway">
    <text evidence="2">Amino-acid biosynthesis; L-proline biosynthesis; L-glutamate 5-semialdehyde from L-ornithine: step 1/1.</text>
</comment>
<dbReference type="InterPro" id="IPR050103">
    <property type="entry name" value="Class-III_PLP-dep_AT"/>
</dbReference>
<dbReference type="EC" id="2.6.1.13" evidence="3"/>
<keyword evidence="5 9" id="KW-0808">Transferase</keyword>
<comment type="similarity">
    <text evidence="8">Belongs to the class-III pyridoxal-phosphate-dependent aminotransferase family.</text>
</comment>
<evidence type="ECO:0000313" key="10">
    <source>
        <dbReference type="EMBL" id="GLS65266.1"/>
    </source>
</evidence>
<dbReference type="Gene3D" id="3.40.640.10">
    <property type="entry name" value="Type I PLP-dependent aspartate aminotransferase-like (Major domain)"/>
    <property type="match status" value="1"/>
</dbReference>
<reference evidence="9 11" key="3">
    <citation type="submission" date="2019-07" db="EMBL/GenBank/DDBJ databases">
        <title>Whole genome shotgun sequence of Methylobacterium oxalidis NBRC 107715.</title>
        <authorList>
            <person name="Hosoyama A."/>
            <person name="Uohara A."/>
            <person name="Ohji S."/>
            <person name="Ichikawa N."/>
        </authorList>
    </citation>
    <scope>NUCLEOTIDE SEQUENCE [LARGE SCALE GENOMIC DNA]</scope>
    <source>
        <strain evidence="9 11">NBRC 107715</strain>
    </source>
</reference>
<comment type="caution">
    <text evidence="9">The sequence shown here is derived from an EMBL/GenBank/DDBJ whole genome shotgun (WGS) entry which is preliminary data.</text>
</comment>
<evidence type="ECO:0000256" key="6">
    <source>
        <dbReference type="ARBA" id="ARBA00022898"/>
    </source>
</evidence>
<name>A0A512J1N2_9HYPH</name>